<protein>
    <submittedName>
        <fullName evidence="3">Uncharacterized protein</fullName>
    </submittedName>
</protein>
<name>A0AAD3H3D8_9STRA</name>
<dbReference type="PANTHER" id="PTHR31168">
    <property type="entry name" value="OS02G0292800 PROTEIN"/>
    <property type="match status" value="1"/>
</dbReference>
<keyword evidence="1" id="KW-0472">Membrane</keyword>
<evidence type="ECO:0000313" key="3">
    <source>
        <dbReference type="EMBL" id="GFH48454.1"/>
    </source>
</evidence>
<proteinExistence type="predicted"/>
<keyword evidence="1" id="KW-0812">Transmembrane</keyword>
<dbReference type="Pfam" id="PF04654">
    <property type="entry name" value="DUF599"/>
    <property type="match status" value="1"/>
</dbReference>
<accession>A0AAD3H3D8</accession>
<feature type="chain" id="PRO_5042206498" evidence="2">
    <location>
        <begin position="25"/>
        <end position="300"/>
    </location>
</feature>
<feature type="transmembrane region" description="Helical" evidence="1">
    <location>
        <begin position="193"/>
        <end position="212"/>
    </location>
</feature>
<gene>
    <name evidence="3" type="ORF">CTEN210_04930</name>
</gene>
<dbReference type="AlphaFoldDB" id="A0AAD3H3D8"/>
<dbReference type="PANTHER" id="PTHR31168:SF1">
    <property type="entry name" value="DUF599 FAMILY PROTEIN"/>
    <property type="match status" value="1"/>
</dbReference>
<sequence>MNMKARRFYFFCWGVLLSAISTDAFVQPKSSCTTRRTGVGGKLTTSTLFKRHHESRTNVCILKASLSETIVESVASRTIPPLVESLFVACSILILAGYHAKLFAKEKAIETKSSGFQSKKVKTWRQYQADTREDWARHVRNTEGWLYAIQTLRNAITSMQFLATTVLSLLTLITGRMWDLLRSTQNMATRRLLTLQLISIVLPMLFSAYQFIQAVRLMTHAGFMFPVKADNTKVDNIMRQTQNCQWTGLRWMYLSLAPISWAVGDSRMLLLTSLGLLLFFKSIDKQPEGLGYDEFQGSGI</sequence>
<evidence type="ECO:0000256" key="1">
    <source>
        <dbReference type="SAM" id="Phobius"/>
    </source>
</evidence>
<keyword evidence="2" id="KW-0732">Signal</keyword>
<evidence type="ECO:0000256" key="2">
    <source>
        <dbReference type="SAM" id="SignalP"/>
    </source>
</evidence>
<dbReference type="Proteomes" id="UP001054902">
    <property type="component" value="Unassembled WGS sequence"/>
</dbReference>
<keyword evidence="1" id="KW-1133">Transmembrane helix</keyword>
<organism evidence="3 4">
    <name type="scientific">Chaetoceros tenuissimus</name>
    <dbReference type="NCBI Taxonomy" id="426638"/>
    <lineage>
        <taxon>Eukaryota</taxon>
        <taxon>Sar</taxon>
        <taxon>Stramenopiles</taxon>
        <taxon>Ochrophyta</taxon>
        <taxon>Bacillariophyta</taxon>
        <taxon>Coscinodiscophyceae</taxon>
        <taxon>Chaetocerotophycidae</taxon>
        <taxon>Chaetocerotales</taxon>
        <taxon>Chaetocerotaceae</taxon>
        <taxon>Chaetoceros</taxon>
    </lineage>
</organism>
<feature type="signal peptide" evidence="2">
    <location>
        <begin position="1"/>
        <end position="24"/>
    </location>
</feature>
<dbReference type="InterPro" id="IPR006747">
    <property type="entry name" value="DUF599"/>
</dbReference>
<evidence type="ECO:0000313" key="4">
    <source>
        <dbReference type="Proteomes" id="UP001054902"/>
    </source>
</evidence>
<keyword evidence="4" id="KW-1185">Reference proteome</keyword>
<reference evidence="3 4" key="1">
    <citation type="journal article" date="2021" name="Sci. Rep.">
        <title>The genome of the diatom Chaetoceros tenuissimus carries an ancient integrated fragment of an extant virus.</title>
        <authorList>
            <person name="Hongo Y."/>
            <person name="Kimura K."/>
            <person name="Takaki Y."/>
            <person name="Yoshida Y."/>
            <person name="Baba S."/>
            <person name="Kobayashi G."/>
            <person name="Nagasaki K."/>
            <person name="Hano T."/>
            <person name="Tomaru Y."/>
        </authorList>
    </citation>
    <scope>NUCLEOTIDE SEQUENCE [LARGE SCALE GENOMIC DNA]</scope>
    <source>
        <strain evidence="3 4">NIES-3715</strain>
    </source>
</reference>
<comment type="caution">
    <text evidence="3">The sequence shown here is derived from an EMBL/GenBank/DDBJ whole genome shotgun (WGS) entry which is preliminary data.</text>
</comment>
<dbReference type="EMBL" id="BLLK01000027">
    <property type="protein sequence ID" value="GFH48454.1"/>
    <property type="molecule type" value="Genomic_DNA"/>
</dbReference>